<keyword evidence="2" id="KW-0411">Iron-sulfur</keyword>
<keyword evidence="2" id="KW-0479">Metal-binding</keyword>
<dbReference type="Pfam" id="PF06969">
    <property type="entry name" value="HemN_C"/>
    <property type="match status" value="1"/>
</dbReference>
<name>A0A0S7XLW3_9BACT</name>
<dbReference type="GO" id="GO:0006779">
    <property type="term" value="P:porphyrin-containing compound biosynthetic process"/>
    <property type="evidence" value="ECO:0007669"/>
    <property type="project" value="InterPro"/>
</dbReference>
<proteinExistence type="inferred from homology"/>
<comment type="similarity">
    <text evidence="1">Belongs to the anaerobic coproporphyrinogen-III oxidase family. HemW subfamily.</text>
</comment>
<evidence type="ECO:0000313" key="5">
    <source>
        <dbReference type="Proteomes" id="UP000052020"/>
    </source>
</evidence>
<dbReference type="InterPro" id="IPR010723">
    <property type="entry name" value="HemN_C"/>
</dbReference>
<evidence type="ECO:0000259" key="3">
    <source>
        <dbReference type="PROSITE" id="PS51918"/>
    </source>
</evidence>
<reference evidence="4 5" key="1">
    <citation type="journal article" date="2015" name="Microbiome">
        <title>Genomic resolution of linkages in carbon, nitrogen, and sulfur cycling among widespread estuary sediment bacteria.</title>
        <authorList>
            <person name="Baker B.J."/>
            <person name="Lazar C.S."/>
            <person name="Teske A.P."/>
            <person name="Dick G.J."/>
        </authorList>
    </citation>
    <scope>NUCLEOTIDE SEQUENCE [LARGE SCALE GENOMIC DNA]</scope>
    <source>
        <strain evidence="4">DG_56</strain>
    </source>
</reference>
<dbReference type="SMART" id="SM00729">
    <property type="entry name" value="Elp3"/>
    <property type="match status" value="1"/>
</dbReference>
<evidence type="ECO:0000256" key="2">
    <source>
        <dbReference type="RuleBase" id="RU364116"/>
    </source>
</evidence>
<organism evidence="4 5">
    <name type="scientific">candidate division KD3-62 bacterium DG_56</name>
    <dbReference type="NCBI Taxonomy" id="1704032"/>
    <lineage>
        <taxon>Bacteria</taxon>
        <taxon>candidate division KD3-62</taxon>
    </lineage>
</organism>
<dbReference type="InterPro" id="IPR004559">
    <property type="entry name" value="HemW-like"/>
</dbReference>
<sequence>MGEGSALAIYVHIPFCLSKCPYCDFNSRPLGDDRTLLDRYQEALVREQELRAEEFGDRPAATVYFGGGTPTIMPSDRLVGMLAAVGARWPTGGATEVSVEANPGTVEEAGLRVLREGGFNRLSLGVQSFDEQALRSLGRVHDADQAREAIAAARGAGFDNLSLDLMFAVPGQTSERWEASLAEAIGYRPEHLSLYGLTIEPGTRFHEMAAAGAVTPCDDETELTMFRRAIEIARESGYEHYEISNYARAGRRCRHNETYWRGGDYLGFGAGAHSFVGGVRWGNVADPEVYIERLGRGISPIASIERLSASRRAAEALTLGLRMIEGVPFDGSAGSARGGDLSAACEAEIRALCTEALLELSDGRLRLTNTGLALANEVFVRLVE</sequence>
<gene>
    <name evidence="4" type="ORF">AMK68_03865</name>
</gene>
<comment type="subcellular location">
    <subcellularLocation>
        <location evidence="2">Cytoplasm</location>
    </subcellularLocation>
</comment>
<dbReference type="GO" id="GO:0051539">
    <property type="term" value="F:4 iron, 4 sulfur cluster binding"/>
    <property type="evidence" value="ECO:0007669"/>
    <property type="project" value="UniProtKB-UniRule"/>
</dbReference>
<dbReference type="SFLD" id="SFLDF00562">
    <property type="entry name" value="HemN-like__clustered_with_heat"/>
    <property type="match status" value="1"/>
</dbReference>
<comment type="caution">
    <text evidence="4">The sequence shown here is derived from an EMBL/GenBank/DDBJ whole genome shotgun (WGS) entry which is preliminary data.</text>
</comment>
<comment type="function">
    <text evidence="2">Probably acts as a heme chaperone, transferring heme to an unknown acceptor. Binds one molecule of heme per monomer, possibly covalently. Binds 1 [4Fe-4S] cluster. The cluster is coordinated with 3 cysteines and an exchangeable S-adenosyl-L-methionine.</text>
</comment>
<dbReference type="GO" id="GO:0005737">
    <property type="term" value="C:cytoplasm"/>
    <property type="evidence" value="ECO:0007669"/>
    <property type="project" value="UniProtKB-SubCell"/>
</dbReference>
<keyword evidence="2" id="KW-0408">Iron</keyword>
<dbReference type="InterPro" id="IPR058240">
    <property type="entry name" value="rSAM_sf"/>
</dbReference>
<dbReference type="PROSITE" id="PS51918">
    <property type="entry name" value="RADICAL_SAM"/>
    <property type="match status" value="1"/>
</dbReference>
<keyword evidence="2" id="KW-0004">4Fe-4S</keyword>
<dbReference type="PANTHER" id="PTHR13932">
    <property type="entry name" value="COPROPORPHYRINIGEN III OXIDASE"/>
    <property type="match status" value="1"/>
</dbReference>
<dbReference type="EMBL" id="LIZY01000083">
    <property type="protein sequence ID" value="KPJ63485.1"/>
    <property type="molecule type" value="Genomic_DNA"/>
</dbReference>
<dbReference type="GO" id="GO:0046872">
    <property type="term" value="F:metal ion binding"/>
    <property type="evidence" value="ECO:0007669"/>
    <property type="project" value="UniProtKB-UniRule"/>
</dbReference>
<dbReference type="CDD" id="cd01335">
    <property type="entry name" value="Radical_SAM"/>
    <property type="match status" value="1"/>
</dbReference>
<dbReference type="Pfam" id="PF04055">
    <property type="entry name" value="Radical_SAM"/>
    <property type="match status" value="1"/>
</dbReference>
<dbReference type="PANTHER" id="PTHR13932:SF5">
    <property type="entry name" value="RADICAL S-ADENOSYL METHIONINE DOMAIN-CONTAINING PROTEIN 1, MITOCHONDRIAL"/>
    <property type="match status" value="1"/>
</dbReference>
<keyword evidence="2" id="KW-0963">Cytoplasm</keyword>
<dbReference type="NCBIfam" id="TIGR00539">
    <property type="entry name" value="hemN_rel"/>
    <property type="match status" value="1"/>
</dbReference>
<dbReference type="InterPro" id="IPR006638">
    <property type="entry name" value="Elp3/MiaA/NifB-like_rSAM"/>
</dbReference>
<evidence type="ECO:0000256" key="1">
    <source>
        <dbReference type="ARBA" id="ARBA00006100"/>
    </source>
</evidence>
<dbReference type="Gene3D" id="3.30.750.200">
    <property type="match status" value="1"/>
</dbReference>
<keyword evidence="2" id="KW-0143">Chaperone</keyword>
<dbReference type="PATRIC" id="fig|1704032.3.peg.604"/>
<keyword evidence="2" id="KW-0949">S-adenosyl-L-methionine</keyword>
<feature type="domain" description="Radical SAM core" evidence="3">
    <location>
        <begin position="1"/>
        <end position="239"/>
    </location>
</feature>
<protein>
    <recommendedName>
        <fullName evidence="2">Heme chaperone HemW</fullName>
    </recommendedName>
</protein>
<accession>A0A0S7XLW3</accession>
<dbReference type="InterPro" id="IPR034505">
    <property type="entry name" value="Coproporphyrinogen-III_oxidase"/>
</dbReference>
<dbReference type="AlphaFoldDB" id="A0A0S7XLW3"/>
<dbReference type="SFLD" id="SFLDG01082">
    <property type="entry name" value="B12-binding_domain_containing"/>
    <property type="match status" value="1"/>
</dbReference>
<dbReference type="SFLD" id="SFLDS00029">
    <property type="entry name" value="Radical_SAM"/>
    <property type="match status" value="1"/>
</dbReference>
<evidence type="ECO:0000313" key="4">
    <source>
        <dbReference type="EMBL" id="KPJ63485.1"/>
    </source>
</evidence>
<dbReference type="SUPFAM" id="SSF102114">
    <property type="entry name" value="Radical SAM enzymes"/>
    <property type="match status" value="1"/>
</dbReference>
<dbReference type="Proteomes" id="UP000052020">
    <property type="component" value="Unassembled WGS sequence"/>
</dbReference>
<dbReference type="GO" id="GO:0004109">
    <property type="term" value="F:coproporphyrinogen oxidase activity"/>
    <property type="evidence" value="ECO:0007669"/>
    <property type="project" value="InterPro"/>
</dbReference>
<dbReference type="SFLD" id="SFLDG01065">
    <property type="entry name" value="anaerobic_coproporphyrinogen-I"/>
    <property type="match status" value="1"/>
</dbReference>
<dbReference type="SFLD" id="SFLDF00288">
    <property type="entry name" value="HemN-like__clustered_with_nucl"/>
    <property type="match status" value="1"/>
</dbReference>
<dbReference type="InterPro" id="IPR007197">
    <property type="entry name" value="rSAM"/>
</dbReference>
<keyword evidence="2" id="KW-0349">Heme</keyword>